<evidence type="ECO:0000313" key="1">
    <source>
        <dbReference type="EMBL" id="PWA80479.1"/>
    </source>
</evidence>
<accession>A0A2U1P400</accession>
<dbReference type="Proteomes" id="UP000245207">
    <property type="component" value="Unassembled WGS sequence"/>
</dbReference>
<gene>
    <name evidence="1" type="ORF">CTI12_AA196390</name>
</gene>
<protein>
    <submittedName>
        <fullName evidence="1">Protein kinase, catalytic domain-containing protein</fullName>
    </submittedName>
</protein>
<keyword evidence="1" id="KW-0418">Kinase</keyword>
<dbReference type="EMBL" id="PKPP01001719">
    <property type="protein sequence ID" value="PWA80479.1"/>
    <property type="molecule type" value="Genomic_DNA"/>
</dbReference>
<keyword evidence="1" id="KW-0808">Transferase</keyword>
<evidence type="ECO:0000313" key="2">
    <source>
        <dbReference type="Proteomes" id="UP000245207"/>
    </source>
</evidence>
<comment type="caution">
    <text evidence="1">The sequence shown here is derived from an EMBL/GenBank/DDBJ whole genome shotgun (WGS) entry which is preliminary data.</text>
</comment>
<proteinExistence type="predicted"/>
<dbReference type="GO" id="GO:0016301">
    <property type="term" value="F:kinase activity"/>
    <property type="evidence" value="ECO:0007669"/>
    <property type="project" value="UniProtKB-KW"/>
</dbReference>
<dbReference type="AlphaFoldDB" id="A0A2U1P400"/>
<reference evidence="1 2" key="1">
    <citation type="journal article" date="2018" name="Mol. Plant">
        <title>The genome of Artemisia annua provides insight into the evolution of Asteraceae family and artemisinin biosynthesis.</title>
        <authorList>
            <person name="Shen Q."/>
            <person name="Zhang L."/>
            <person name="Liao Z."/>
            <person name="Wang S."/>
            <person name="Yan T."/>
            <person name="Shi P."/>
            <person name="Liu M."/>
            <person name="Fu X."/>
            <person name="Pan Q."/>
            <person name="Wang Y."/>
            <person name="Lv Z."/>
            <person name="Lu X."/>
            <person name="Zhang F."/>
            <person name="Jiang W."/>
            <person name="Ma Y."/>
            <person name="Chen M."/>
            <person name="Hao X."/>
            <person name="Li L."/>
            <person name="Tang Y."/>
            <person name="Lv G."/>
            <person name="Zhou Y."/>
            <person name="Sun X."/>
            <person name="Brodelius P.E."/>
            <person name="Rose J.K.C."/>
            <person name="Tang K."/>
        </authorList>
    </citation>
    <scope>NUCLEOTIDE SEQUENCE [LARGE SCALE GENOMIC DNA]</scope>
    <source>
        <strain evidence="2">cv. Huhao1</strain>
        <tissue evidence="1">Leaf</tissue>
    </source>
</reference>
<name>A0A2U1P400_ARTAN</name>
<keyword evidence="2" id="KW-1185">Reference proteome</keyword>
<organism evidence="1 2">
    <name type="scientific">Artemisia annua</name>
    <name type="common">Sweet wormwood</name>
    <dbReference type="NCBI Taxonomy" id="35608"/>
    <lineage>
        <taxon>Eukaryota</taxon>
        <taxon>Viridiplantae</taxon>
        <taxon>Streptophyta</taxon>
        <taxon>Embryophyta</taxon>
        <taxon>Tracheophyta</taxon>
        <taxon>Spermatophyta</taxon>
        <taxon>Magnoliopsida</taxon>
        <taxon>eudicotyledons</taxon>
        <taxon>Gunneridae</taxon>
        <taxon>Pentapetalae</taxon>
        <taxon>asterids</taxon>
        <taxon>campanulids</taxon>
        <taxon>Asterales</taxon>
        <taxon>Asteraceae</taxon>
        <taxon>Asteroideae</taxon>
        <taxon>Anthemideae</taxon>
        <taxon>Artemisiinae</taxon>
        <taxon>Artemisia</taxon>
    </lineage>
</organism>
<dbReference type="STRING" id="35608.A0A2U1P400"/>
<sequence>MDATSTDMAASTSSSIAKPEKFYFDELPKEMHEMKIKEDKMENKVVIGPATVRGIQAGAFKIGDTAGFKQRFLYVFPYIQI</sequence>